<dbReference type="PANTHER" id="PTHR34957:SF1">
    <property type="entry name" value="NUCLEAR TRANSPORT FACTOR 2 (NTF2) FAMILY PROTEIN"/>
    <property type="match status" value="1"/>
</dbReference>
<dbReference type="InterPro" id="IPR037401">
    <property type="entry name" value="SnoaL-like"/>
</dbReference>
<proteinExistence type="predicted"/>
<feature type="domain" description="SnoaL-like" evidence="1">
    <location>
        <begin position="18"/>
        <end position="128"/>
    </location>
</feature>
<name>A0A1E7WJ60_9BURK</name>
<organism evidence="2 3">
    <name type="scientific">Duganella phyllosphaerae</name>
    <dbReference type="NCBI Taxonomy" id="762836"/>
    <lineage>
        <taxon>Bacteria</taxon>
        <taxon>Pseudomonadati</taxon>
        <taxon>Pseudomonadota</taxon>
        <taxon>Betaproteobacteria</taxon>
        <taxon>Burkholderiales</taxon>
        <taxon>Oxalobacteraceae</taxon>
        <taxon>Telluria group</taxon>
        <taxon>Duganella</taxon>
    </lineage>
</organism>
<evidence type="ECO:0000313" key="2">
    <source>
        <dbReference type="EMBL" id="OEZ98649.1"/>
    </source>
</evidence>
<dbReference type="PANTHER" id="PTHR34957">
    <property type="entry name" value="NUCLEAR TRANSPORT FACTOR 2 (NTF2) FAMILY PROTEIN"/>
    <property type="match status" value="1"/>
</dbReference>
<dbReference type="CDD" id="cd00531">
    <property type="entry name" value="NTF2_like"/>
    <property type="match status" value="1"/>
</dbReference>
<evidence type="ECO:0000313" key="3">
    <source>
        <dbReference type="Proteomes" id="UP000175989"/>
    </source>
</evidence>
<evidence type="ECO:0000259" key="1">
    <source>
        <dbReference type="Pfam" id="PF13474"/>
    </source>
</evidence>
<dbReference type="RefSeq" id="WP_070249045.1">
    <property type="nucleotide sequence ID" value="NZ_LROM01000090.1"/>
</dbReference>
<dbReference type="Gene3D" id="3.10.450.50">
    <property type="match status" value="1"/>
</dbReference>
<reference evidence="3" key="1">
    <citation type="journal article" date="2016" name="Front. Microbiol.">
        <title>Molecular Keys to the Janthinobacterium and Duganella spp. Interaction with the Plant Pathogen Fusarium graminearum.</title>
        <authorList>
            <person name="Haack F.S."/>
            <person name="Poehlein A."/>
            <person name="Kroger C."/>
            <person name="Voigt C.A."/>
            <person name="Piepenbring M."/>
            <person name="Bode H.B."/>
            <person name="Daniel R."/>
            <person name="Schafer W."/>
            <person name="Streit W.R."/>
        </authorList>
    </citation>
    <scope>NUCLEOTIDE SEQUENCE [LARGE SCALE GENOMIC DNA]</scope>
    <source>
        <strain evidence="3">T54</strain>
    </source>
</reference>
<gene>
    <name evidence="2" type="ORF">DUPY_28290</name>
</gene>
<dbReference type="SUPFAM" id="SSF54427">
    <property type="entry name" value="NTF2-like"/>
    <property type="match status" value="1"/>
</dbReference>
<comment type="caution">
    <text evidence="2">The sequence shown here is derived from an EMBL/GenBank/DDBJ whole genome shotgun (WGS) entry which is preliminary data.</text>
</comment>
<dbReference type="AlphaFoldDB" id="A0A1E7WJ60"/>
<dbReference type="OrthoDB" id="5767026at2"/>
<dbReference type="PATRIC" id="fig|762836.4.peg.2914"/>
<dbReference type="Pfam" id="PF13474">
    <property type="entry name" value="SnoaL_3"/>
    <property type="match status" value="1"/>
</dbReference>
<protein>
    <submittedName>
        <fullName evidence="2">SnoaL-like domain protein</fullName>
    </submittedName>
</protein>
<dbReference type="EMBL" id="LROM01000090">
    <property type="protein sequence ID" value="OEZ98649.1"/>
    <property type="molecule type" value="Genomic_DNA"/>
</dbReference>
<keyword evidence="3" id="KW-1185">Reference proteome</keyword>
<dbReference type="InterPro" id="IPR032710">
    <property type="entry name" value="NTF2-like_dom_sf"/>
</dbReference>
<sequence>MPTKRVKQMNGSAAETETAFYDALNRADVDALMALWADDDEIVCIHPGGQRLIGHAAIRTAWEAILAQGGLQIMPSQLHETHTLMSSVHTVVEGTTAASGEPAHLLATNVYSKTPRGWRIVLHHVSIAPGAAPVDPQAQILH</sequence>
<accession>A0A1E7WJ60</accession>
<dbReference type="Proteomes" id="UP000175989">
    <property type="component" value="Unassembled WGS sequence"/>
</dbReference>